<dbReference type="PANTHER" id="PTHR10622:SF12">
    <property type="entry name" value="HET DOMAIN-CONTAINING PROTEIN"/>
    <property type="match status" value="1"/>
</dbReference>
<dbReference type="InParanoid" id="A0A0C3D8L1"/>
<dbReference type="HOGENOM" id="CLU_000288_138_0_1"/>
<dbReference type="PANTHER" id="PTHR10622">
    <property type="entry name" value="HET DOMAIN-CONTAINING PROTEIN"/>
    <property type="match status" value="1"/>
</dbReference>
<sequence length="199" mass="23249">PARFSKLQNFCKIAQCHGLDWAWCDTCCINKDSTAELDEAIRSMFRWYRESALTIVYLSDVAGFAHQDLMKSKWFKRGWTLQELLAPRVVRFYDKTWTPCVRGPEYNHKLVPQWLDLLEKATGIPVVALQEFAPGTKNPRERLRWASSRSTTRVEDLGYCLFGIFDVALQPQYGEGEKAFWRLLLELIRTTQDTSLFDW</sequence>
<dbReference type="EMBL" id="KN822210">
    <property type="protein sequence ID" value="KIM52471.1"/>
    <property type="molecule type" value="Genomic_DNA"/>
</dbReference>
<dbReference type="OrthoDB" id="674604at2759"/>
<evidence type="ECO:0000259" key="1">
    <source>
        <dbReference type="Pfam" id="PF06985"/>
    </source>
</evidence>
<feature type="non-terminal residue" evidence="2">
    <location>
        <position position="199"/>
    </location>
</feature>
<reference evidence="2 3" key="1">
    <citation type="submission" date="2014-04" db="EMBL/GenBank/DDBJ databases">
        <authorList>
            <consortium name="DOE Joint Genome Institute"/>
            <person name="Kuo A."/>
            <person name="Kohler A."/>
            <person name="Nagy L.G."/>
            <person name="Floudas D."/>
            <person name="Copeland A."/>
            <person name="Barry K.W."/>
            <person name="Cichocki N."/>
            <person name="Veneault-Fourrey C."/>
            <person name="LaButti K."/>
            <person name="Lindquist E.A."/>
            <person name="Lipzen A."/>
            <person name="Lundell T."/>
            <person name="Morin E."/>
            <person name="Murat C."/>
            <person name="Sun H."/>
            <person name="Tunlid A."/>
            <person name="Henrissat B."/>
            <person name="Grigoriev I.V."/>
            <person name="Hibbett D.S."/>
            <person name="Martin F."/>
            <person name="Nordberg H.P."/>
            <person name="Cantor M.N."/>
            <person name="Hua S.X."/>
        </authorList>
    </citation>
    <scope>NUCLEOTIDE SEQUENCE [LARGE SCALE GENOMIC DNA]</scope>
    <source>
        <strain evidence="2 3">Foug A</strain>
    </source>
</reference>
<dbReference type="InterPro" id="IPR010730">
    <property type="entry name" value="HET"/>
</dbReference>
<dbReference type="AlphaFoldDB" id="A0A0C3D8L1"/>
<proteinExistence type="predicted"/>
<accession>A0A0C3D8L1</accession>
<name>A0A0C3D8L1_9AGAM</name>
<evidence type="ECO:0000313" key="3">
    <source>
        <dbReference type="Proteomes" id="UP000053989"/>
    </source>
</evidence>
<gene>
    <name evidence="2" type="ORF">SCLCIDRAFT_86548</name>
</gene>
<dbReference type="STRING" id="1036808.A0A0C3D8L1"/>
<keyword evidence="3" id="KW-1185">Reference proteome</keyword>
<feature type="domain" description="Heterokaryon incompatibility" evidence="1">
    <location>
        <begin position="7"/>
        <end position="60"/>
    </location>
</feature>
<evidence type="ECO:0000313" key="2">
    <source>
        <dbReference type="EMBL" id="KIM52471.1"/>
    </source>
</evidence>
<dbReference type="Pfam" id="PF06985">
    <property type="entry name" value="HET"/>
    <property type="match status" value="1"/>
</dbReference>
<dbReference type="Proteomes" id="UP000053989">
    <property type="component" value="Unassembled WGS sequence"/>
</dbReference>
<organism evidence="2 3">
    <name type="scientific">Scleroderma citrinum Foug A</name>
    <dbReference type="NCBI Taxonomy" id="1036808"/>
    <lineage>
        <taxon>Eukaryota</taxon>
        <taxon>Fungi</taxon>
        <taxon>Dikarya</taxon>
        <taxon>Basidiomycota</taxon>
        <taxon>Agaricomycotina</taxon>
        <taxon>Agaricomycetes</taxon>
        <taxon>Agaricomycetidae</taxon>
        <taxon>Boletales</taxon>
        <taxon>Sclerodermatineae</taxon>
        <taxon>Sclerodermataceae</taxon>
        <taxon>Scleroderma</taxon>
    </lineage>
</organism>
<protein>
    <recommendedName>
        <fullName evidence="1">Heterokaryon incompatibility domain-containing protein</fullName>
    </recommendedName>
</protein>
<reference evidence="3" key="2">
    <citation type="submission" date="2015-01" db="EMBL/GenBank/DDBJ databases">
        <title>Evolutionary Origins and Diversification of the Mycorrhizal Mutualists.</title>
        <authorList>
            <consortium name="DOE Joint Genome Institute"/>
            <consortium name="Mycorrhizal Genomics Consortium"/>
            <person name="Kohler A."/>
            <person name="Kuo A."/>
            <person name="Nagy L.G."/>
            <person name="Floudas D."/>
            <person name="Copeland A."/>
            <person name="Barry K.W."/>
            <person name="Cichocki N."/>
            <person name="Veneault-Fourrey C."/>
            <person name="LaButti K."/>
            <person name="Lindquist E.A."/>
            <person name="Lipzen A."/>
            <person name="Lundell T."/>
            <person name="Morin E."/>
            <person name="Murat C."/>
            <person name="Riley R."/>
            <person name="Ohm R."/>
            <person name="Sun H."/>
            <person name="Tunlid A."/>
            <person name="Henrissat B."/>
            <person name="Grigoriev I.V."/>
            <person name="Hibbett D.S."/>
            <person name="Martin F."/>
        </authorList>
    </citation>
    <scope>NUCLEOTIDE SEQUENCE [LARGE SCALE GENOMIC DNA]</scope>
    <source>
        <strain evidence="3">Foug A</strain>
    </source>
</reference>
<feature type="non-terminal residue" evidence="2">
    <location>
        <position position="1"/>
    </location>
</feature>